<evidence type="ECO:0000256" key="1">
    <source>
        <dbReference type="ARBA" id="ARBA00004141"/>
    </source>
</evidence>
<protein>
    <recommendedName>
        <fullName evidence="7">Major facilitator superfamily (MFS) profile domain-containing protein</fullName>
    </recommendedName>
</protein>
<dbReference type="InterPro" id="IPR011701">
    <property type="entry name" value="MFS"/>
</dbReference>
<evidence type="ECO:0000259" key="7">
    <source>
        <dbReference type="PROSITE" id="PS50850"/>
    </source>
</evidence>
<reference evidence="8" key="1">
    <citation type="journal article" date="2023" name="Plant Biotechnol. J.">
        <title>Chromosome-level wild Hevea brasiliensis genome provides new tools for genomic-assisted breeding and valuable loci to elevate rubber yield.</title>
        <authorList>
            <person name="Cheng H."/>
            <person name="Song X."/>
            <person name="Hu Y."/>
            <person name="Wu T."/>
            <person name="Yang Q."/>
            <person name="An Z."/>
            <person name="Feng S."/>
            <person name="Deng Z."/>
            <person name="Wu W."/>
            <person name="Zeng X."/>
            <person name="Tu M."/>
            <person name="Wang X."/>
            <person name="Huang H."/>
        </authorList>
    </citation>
    <scope>NUCLEOTIDE SEQUENCE</scope>
    <source>
        <strain evidence="8">MT/VB/25A 57/8</strain>
    </source>
</reference>
<gene>
    <name evidence="8" type="ORF">P3X46_028989</name>
</gene>
<evidence type="ECO:0000256" key="4">
    <source>
        <dbReference type="ARBA" id="ARBA00023136"/>
    </source>
</evidence>
<dbReference type="InterPro" id="IPR044777">
    <property type="entry name" value="SLC17A9-like"/>
</dbReference>
<keyword evidence="2 6" id="KW-0812">Transmembrane</keyword>
<dbReference type="PANTHER" id="PTHR11662">
    <property type="entry name" value="SOLUTE CARRIER FAMILY 17"/>
    <property type="match status" value="1"/>
</dbReference>
<dbReference type="Gene3D" id="1.20.1250.20">
    <property type="entry name" value="MFS general substrate transporter like domains"/>
    <property type="match status" value="2"/>
</dbReference>
<dbReference type="SUPFAM" id="SSF103473">
    <property type="entry name" value="MFS general substrate transporter"/>
    <property type="match status" value="1"/>
</dbReference>
<feature type="transmembrane region" description="Helical" evidence="6">
    <location>
        <begin position="110"/>
        <end position="135"/>
    </location>
</feature>
<feature type="transmembrane region" description="Helical" evidence="6">
    <location>
        <begin position="336"/>
        <end position="356"/>
    </location>
</feature>
<keyword evidence="4 6" id="KW-0472">Membrane</keyword>
<dbReference type="PANTHER" id="PTHR11662:SF424">
    <property type="entry name" value="ANION TRANSPORTER 4, CHLOROPLASTIC-RELATED"/>
    <property type="match status" value="1"/>
</dbReference>
<keyword evidence="9" id="KW-1185">Reference proteome</keyword>
<feature type="transmembrane region" description="Helical" evidence="6">
    <location>
        <begin position="236"/>
        <end position="258"/>
    </location>
</feature>
<feature type="transmembrane region" description="Helical" evidence="6">
    <location>
        <begin position="466"/>
        <end position="490"/>
    </location>
</feature>
<dbReference type="CDD" id="cd17380">
    <property type="entry name" value="MFS_SLC17A9_like"/>
    <property type="match status" value="1"/>
</dbReference>
<organism evidence="8 9">
    <name type="scientific">Hevea brasiliensis</name>
    <name type="common">Para rubber tree</name>
    <name type="synonym">Siphonia brasiliensis</name>
    <dbReference type="NCBI Taxonomy" id="3981"/>
    <lineage>
        <taxon>Eukaryota</taxon>
        <taxon>Viridiplantae</taxon>
        <taxon>Streptophyta</taxon>
        <taxon>Embryophyta</taxon>
        <taxon>Tracheophyta</taxon>
        <taxon>Spermatophyta</taxon>
        <taxon>Magnoliopsida</taxon>
        <taxon>eudicotyledons</taxon>
        <taxon>Gunneridae</taxon>
        <taxon>Pentapetalae</taxon>
        <taxon>rosids</taxon>
        <taxon>fabids</taxon>
        <taxon>Malpighiales</taxon>
        <taxon>Euphorbiaceae</taxon>
        <taxon>Crotonoideae</taxon>
        <taxon>Micrandreae</taxon>
        <taxon>Hevea</taxon>
    </lineage>
</organism>
<feature type="transmembrane region" description="Helical" evidence="6">
    <location>
        <begin position="409"/>
        <end position="428"/>
    </location>
</feature>
<dbReference type="Proteomes" id="UP001174677">
    <property type="component" value="Chromosome 16"/>
</dbReference>
<feature type="transmembrane region" description="Helical" evidence="6">
    <location>
        <begin position="496"/>
        <end position="517"/>
    </location>
</feature>
<feature type="transmembrane region" description="Helical" evidence="6">
    <location>
        <begin position="147"/>
        <end position="168"/>
    </location>
</feature>
<feature type="transmembrane region" description="Helical" evidence="6">
    <location>
        <begin position="175"/>
        <end position="194"/>
    </location>
</feature>
<feature type="transmembrane region" description="Helical" evidence="6">
    <location>
        <begin position="200"/>
        <end position="224"/>
    </location>
</feature>
<evidence type="ECO:0000256" key="5">
    <source>
        <dbReference type="ARBA" id="ARBA00024362"/>
    </source>
</evidence>
<comment type="subcellular location">
    <subcellularLocation>
        <location evidence="1">Membrane</location>
        <topology evidence="1">Multi-pass membrane protein</topology>
    </subcellularLocation>
</comment>
<dbReference type="Pfam" id="PF07690">
    <property type="entry name" value="MFS_1"/>
    <property type="match status" value="1"/>
</dbReference>
<feature type="transmembrane region" description="Helical" evidence="6">
    <location>
        <begin position="376"/>
        <end position="397"/>
    </location>
</feature>
<proteinExistence type="inferred from homology"/>
<feature type="domain" description="Major facilitator superfamily (MFS) profile" evidence="7">
    <location>
        <begin position="110"/>
        <end position="522"/>
    </location>
</feature>
<dbReference type="PROSITE" id="PS50850">
    <property type="entry name" value="MFS"/>
    <property type="match status" value="1"/>
</dbReference>
<dbReference type="InterPro" id="IPR050382">
    <property type="entry name" value="MFS_Na/Anion_cotransporter"/>
</dbReference>
<evidence type="ECO:0000256" key="6">
    <source>
        <dbReference type="SAM" id="Phobius"/>
    </source>
</evidence>
<evidence type="ECO:0000313" key="8">
    <source>
        <dbReference type="EMBL" id="KAJ9146759.1"/>
    </source>
</evidence>
<comment type="caution">
    <text evidence="8">The sequence shown here is derived from an EMBL/GenBank/DDBJ whole genome shotgun (WGS) entry which is preliminary data.</text>
</comment>
<accession>A0ABQ9KS77</accession>
<comment type="similarity">
    <text evidence="5">Belongs to the major facilitator superfamily. Sodium/anion cotransporter (TC 2.A.1.14) family.</text>
</comment>
<feature type="transmembrane region" description="Helical" evidence="6">
    <location>
        <begin position="434"/>
        <end position="454"/>
    </location>
</feature>
<sequence>MNSSLLLNRPNSIHSFSVFQNHKTLKFNILKLQFPSAFAELPKNNCYRIVSFPPSSLQVQLRHDSVEFGTVSFSRVRVSSDDARFGSLQDDSVPQSPSFMEFITSERVKVAAMLALALALCNADRVVMSVAIVPLSLTHGWSRSFSGIVQSSFLWGYLISPIAGGTLVDYYGGKVVMGWGVTLWSLATFLTPFAAETSLWALMAMRAMLGIAEGVALPCMNNMVARWFPPTERARAVGIAMAGFQLGCAIGLTLSPILMSQGGIFGPFVIFGLSGFLWVLVWFSAISSTPYQSSQISRCELKYIMGKKQKSFPTENNTKARVIPPFRRLLSKMPTWSLIIANAMHSWGFFVILSWMPIYFNSIFHVDLKRAAWFSAVPWSLMAFMGFLGGMWSDMLIRSGMSVTLTRKIMQSIGFVGPGIALIGLTTAKSPSIASAWLTLGVALKAFSHSGFLVNLQEIAPQYSGVLHGISNTAGTLAAIVGTIGAGFFVELVGSFRGFLLLTSLLYFLSALFYIIFSTGERVNFD</sequence>
<evidence type="ECO:0000256" key="3">
    <source>
        <dbReference type="ARBA" id="ARBA00022989"/>
    </source>
</evidence>
<evidence type="ECO:0000256" key="2">
    <source>
        <dbReference type="ARBA" id="ARBA00022692"/>
    </source>
</evidence>
<evidence type="ECO:0000313" key="9">
    <source>
        <dbReference type="Proteomes" id="UP001174677"/>
    </source>
</evidence>
<dbReference type="InterPro" id="IPR020846">
    <property type="entry name" value="MFS_dom"/>
</dbReference>
<dbReference type="EMBL" id="JARPOI010000016">
    <property type="protein sequence ID" value="KAJ9146759.1"/>
    <property type="molecule type" value="Genomic_DNA"/>
</dbReference>
<dbReference type="InterPro" id="IPR036259">
    <property type="entry name" value="MFS_trans_sf"/>
</dbReference>
<name>A0ABQ9KS77_HEVBR</name>
<keyword evidence="3 6" id="KW-1133">Transmembrane helix</keyword>
<feature type="transmembrane region" description="Helical" evidence="6">
    <location>
        <begin position="264"/>
        <end position="285"/>
    </location>
</feature>